<protein>
    <recommendedName>
        <fullName evidence="3">Inosine/uridine-preferring nucleoside hydrolase domain-containing protein</fullName>
    </recommendedName>
</protein>
<dbReference type="InterPro" id="IPR001910">
    <property type="entry name" value="Inosine/uridine_hydrolase_dom"/>
</dbReference>
<proteinExistence type="predicted"/>
<evidence type="ECO:0000313" key="5">
    <source>
        <dbReference type="Proteomes" id="UP000030023"/>
    </source>
</evidence>
<accession>A0ABR4XST6</accession>
<sequence>MAKEDQPITLILTGSYTNFALWIRQYPDDISKIKQVVAMGGAVREEGNMTSSAEFNVLPIPMRLRSFMLQKYLLQWLAWTLL</sequence>
<dbReference type="Proteomes" id="UP000030023">
    <property type="component" value="Unassembled WGS sequence"/>
</dbReference>
<organism evidence="4 5">
    <name type="scientific">Oenococcus alcoholitolerans</name>
    <dbReference type="NCBI Taxonomy" id="931074"/>
    <lineage>
        <taxon>Bacteria</taxon>
        <taxon>Bacillati</taxon>
        <taxon>Bacillota</taxon>
        <taxon>Bacilli</taxon>
        <taxon>Lactobacillales</taxon>
        <taxon>Lactobacillaceae</taxon>
        <taxon>Oenococcus</taxon>
    </lineage>
</organism>
<dbReference type="Gene3D" id="3.90.245.10">
    <property type="entry name" value="Ribonucleoside hydrolase-like"/>
    <property type="match status" value="1"/>
</dbReference>
<gene>
    <name evidence="4" type="ORF">Q757_00315</name>
</gene>
<dbReference type="InterPro" id="IPR023186">
    <property type="entry name" value="IUNH"/>
</dbReference>
<evidence type="ECO:0000256" key="2">
    <source>
        <dbReference type="ARBA" id="ARBA00023295"/>
    </source>
</evidence>
<evidence type="ECO:0000313" key="4">
    <source>
        <dbReference type="EMBL" id="KGO32561.1"/>
    </source>
</evidence>
<keyword evidence="1" id="KW-0378">Hydrolase</keyword>
<dbReference type="PANTHER" id="PTHR12304:SF4">
    <property type="entry name" value="URIDINE NUCLEOSIDASE"/>
    <property type="match status" value="1"/>
</dbReference>
<feature type="domain" description="Inosine/uridine-preferring nucleoside hydrolase" evidence="3">
    <location>
        <begin position="4"/>
        <end position="57"/>
    </location>
</feature>
<dbReference type="InterPro" id="IPR036452">
    <property type="entry name" value="Ribo_hydro-like"/>
</dbReference>
<dbReference type="Pfam" id="PF01156">
    <property type="entry name" value="IU_nuc_hydro"/>
    <property type="match status" value="1"/>
</dbReference>
<comment type="caution">
    <text evidence="4">The sequence shown here is derived from an EMBL/GenBank/DDBJ whole genome shotgun (WGS) entry which is preliminary data.</text>
</comment>
<keyword evidence="2" id="KW-0326">Glycosidase</keyword>
<dbReference type="SUPFAM" id="SSF53590">
    <property type="entry name" value="Nucleoside hydrolase"/>
    <property type="match status" value="1"/>
</dbReference>
<reference evidence="4 5" key="1">
    <citation type="journal article" date="2014" name="Antonie Van Leeuwenhoek">
        <title>Oenococcus alcoholitolerans sp. nov., a lactic acid bacteria isolated from cachaca and ethanol fermentation processes.</title>
        <authorList>
            <person name="Badotti F."/>
            <person name="Moreira A.P."/>
            <person name="Tonon L.A."/>
            <person name="de Lucena B.T."/>
            <person name="Gomes Fde C."/>
            <person name="Kruger R."/>
            <person name="Thompson C.C."/>
            <person name="de Morais M.A.Jr."/>
            <person name="Rosa C.A."/>
            <person name="Thompson F.L."/>
        </authorList>
    </citation>
    <scope>NUCLEOTIDE SEQUENCE [LARGE SCALE GENOMIC DNA]</scope>
    <source>
        <strain evidence="4 5">UFRJ-M7.2.18</strain>
    </source>
</reference>
<dbReference type="EMBL" id="AXCV01000005">
    <property type="protein sequence ID" value="KGO32561.1"/>
    <property type="molecule type" value="Genomic_DNA"/>
</dbReference>
<evidence type="ECO:0000259" key="3">
    <source>
        <dbReference type="Pfam" id="PF01156"/>
    </source>
</evidence>
<evidence type="ECO:0000256" key="1">
    <source>
        <dbReference type="ARBA" id="ARBA00022801"/>
    </source>
</evidence>
<name>A0ABR4XST6_9LACO</name>
<dbReference type="PANTHER" id="PTHR12304">
    <property type="entry name" value="INOSINE-URIDINE PREFERRING NUCLEOSIDE HYDROLASE"/>
    <property type="match status" value="1"/>
</dbReference>
<keyword evidence="5" id="KW-1185">Reference proteome</keyword>